<dbReference type="OrthoDB" id="5296173at2"/>
<feature type="transmembrane region" description="Helical" evidence="1">
    <location>
        <begin position="21"/>
        <end position="42"/>
    </location>
</feature>
<evidence type="ECO:0000313" key="3">
    <source>
        <dbReference type="Proteomes" id="UP000308891"/>
    </source>
</evidence>
<dbReference type="Pfam" id="PF05137">
    <property type="entry name" value="PilN"/>
    <property type="match status" value="1"/>
</dbReference>
<dbReference type="Proteomes" id="UP000308891">
    <property type="component" value="Unassembled WGS sequence"/>
</dbReference>
<keyword evidence="1" id="KW-0472">Membrane</keyword>
<accession>A0A4T0UWI9</accession>
<dbReference type="AlphaFoldDB" id="A0A4T0UWI9"/>
<dbReference type="RefSeq" id="WP_136552701.1">
    <property type="nucleotide sequence ID" value="NZ_STGJ01000007.1"/>
</dbReference>
<dbReference type="GO" id="GO:0043683">
    <property type="term" value="P:type IV pilus assembly"/>
    <property type="evidence" value="ECO:0007669"/>
    <property type="project" value="TreeGrafter"/>
</dbReference>
<comment type="caution">
    <text evidence="2">The sequence shown here is derived from an EMBL/GenBank/DDBJ whole genome shotgun (WGS) entry which is preliminary data.</text>
</comment>
<dbReference type="PANTHER" id="PTHR40278:SF2">
    <property type="entry name" value="TYPE IV PILUS INNER MEMBRANE COMPONENT PILN"/>
    <property type="match status" value="1"/>
</dbReference>
<organism evidence="2 3">
    <name type="scientific">Crenobacter intestini</name>
    <dbReference type="NCBI Taxonomy" id="2563443"/>
    <lineage>
        <taxon>Bacteria</taxon>
        <taxon>Pseudomonadati</taxon>
        <taxon>Pseudomonadota</taxon>
        <taxon>Betaproteobacteria</taxon>
        <taxon>Neisseriales</taxon>
        <taxon>Neisseriaceae</taxon>
        <taxon>Crenobacter</taxon>
    </lineage>
</organism>
<evidence type="ECO:0000313" key="2">
    <source>
        <dbReference type="EMBL" id="TIC83452.1"/>
    </source>
</evidence>
<proteinExistence type="predicted"/>
<keyword evidence="3" id="KW-1185">Reference proteome</keyword>
<evidence type="ECO:0000256" key="1">
    <source>
        <dbReference type="SAM" id="Phobius"/>
    </source>
</evidence>
<keyword evidence="1" id="KW-1133">Transmembrane helix</keyword>
<dbReference type="GO" id="GO:0043107">
    <property type="term" value="P:type IV pilus-dependent motility"/>
    <property type="evidence" value="ECO:0007669"/>
    <property type="project" value="TreeGrafter"/>
</dbReference>
<reference evidence="2 3" key="1">
    <citation type="submission" date="2019-04" db="EMBL/GenBank/DDBJ databases">
        <title>Crenobacter sp. nov.</title>
        <authorList>
            <person name="Shi S."/>
        </authorList>
    </citation>
    <scope>NUCLEOTIDE SEQUENCE [LARGE SCALE GENOMIC DNA]</scope>
    <source>
        <strain evidence="2 3">GY 70310</strain>
    </source>
</reference>
<name>A0A4T0UWI9_9NEIS</name>
<protein>
    <submittedName>
        <fullName evidence="2">Fimbrial protein</fullName>
    </submittedName>
</protein>
<sequence>MIRINLLPYRELRKAAHRKTFQLYLAGALGLAGVLIAGAYLWQGASLDAQLARNQRLDDAIAMMTARLGKVETLRAQKAALLARKDMAMRLQEGRVEAVLLFDALVRDLPEGVYLKDFKQTDRSVAISGFALSGARVSNYMSQLGNSAVFANPVLIEVKAAPQGNLRTSEFSLTVSLKARDVQATPAAPAQGAKP</sequence>
<dbReference type="InterPro" id="IPR052534">
    <property type="entry name" value="Extracell_DNA_Util/SecSys_Comp"/>
</dbReference>
<gene>
    <name evidence="2" type="ORF">E5K04_07800</name>
</gene>
<dbReference type="EMBL" id="STGJ01000007">
    <property type="protein sequence ID" value="TIC83452.1"/>
    <property type="molecule type" value="Genomic_DNA"/>
</dbReference>
<dbReference type="InterPro" id="IPR007813">
    <property type="entry name" value="PilN"/>
</dbReference>
<keyword evidence="1" id="KW-0812">Transmembrane</keyword>
<dbReference type="PANTHER" id="PTHR40278">
    <property type="entry name" value="DNA UTILIZATION PROTEIN HOFN"/>
    <property type="match status" value="1"/>
</dbReference>